<name>A0ABV7WZC1_9HYPH</name>
<dbReference type="EMBL" id="JBHRYD010000001">
    <property type="protein sequence ID" value="MFC3703893.1"/>
    <property type="molecule type" value="Genomic_DNA"/>
</dbReference>
<dbReference type="Gene3D" id="1.10.1530.10">
    <property type="match status" value="1"/>
</dbReference>
<comment type="similarity">
    <text evidence="1">Belongs to the LDH2/MDH2 oxidoreductase family.</text>
</comment>
<dbReference type="RefSeq" id="WP_380095024.1">
    <property type="nucleotide sequence ID" value="NZ_JBHRYD010000001.1"/>
</dbReference>
<dbReference type="PANTHER" id="PTHR11091:SF0">
    <property type="entry name" value="MALATE DEHYDROGENASE"/>
    <property type="match status" value="1"/>
</dbReference>
<sequence>MTNEPIAVPENQVERHVIAAFRKVGASEPSLQAATRAMMHASRLGVDSHGVRLTQHYCRMLVGGRLNKNPRLTIDQRGPSSATVDGDDGLGHYAAYRAMELACELAQETGLAGVGVRRSSHLGAAGAYALAGAERGFIGFATTNTDSMVPLFGGAAAFHGTNPLAFAAPIPGQKPWLLDMATSSIPMNRVFLHQSLDKDLPTGVAADSSGVPVTDPHQAEMVLPLGGAEYGYKGAGLAGVATLLSAVLMGTTLDPDFIPMVGAQDIGTPRNMGHFVLAISPDHFAGRAVFESGMSRYVDSLRNAPARPGEQPMAPGDREWRQAELRSAQGIPLDPDTARFLNLSV</sequence>
<dbReference type="InterPro" id="IPR036111">
    <property type="entry name" value="Mal/L-sulfo/L-lacto_DH-like_sf"/>
</dbReference>
<dbReference type="Pfam" id="PF02615">
    <property type="entry name" value="Ldh_2"/>
    <property type="match status" value="1"/>
</dbReference>
<gene>
    <name evidence="3" type="ORF">ACFOOL_03880</name>
</gene>
<dbReference type="Gene3D" id="3.30.1370.60">
    <property type="entry name" value="Hypothetical oxidoreductase yiak, domain 2"/>
    <property type="match status" value="1"/>
</dbReference>
<evidence type="ECO:0000256" key="1">
    <source>
        <dbReference type="ARBA" id="ARBA00006056"/>
    </source>
</evidence>
<dbReference type="InterPro" id="IPR003767">
    <property type="entry name" value="Malate/L-lactate_DH-like"/>
</dbReference>
<comment type="caution">
    <text evidence="3">The sequence shown here is derived from an EMBL/GenBank/DDBJ whole genome shotgun (WGS) entry which is preliminary data.</text>
</comment>
<organism evidence="3 4">
    <name type="scientific">Devosia honganensis</name>
    <dbReference type="NCBI Taxonomy" id="1610527"/>
    <lineage>
        <taxon>Bacteria</taxon>
        <taxon>Pseudomonadati</taxon>
        <taxon>Pseudomonadota</taxon>
        <taxon>Alphaproteobacteria</taxon>
        <taxon>Hyphomicrobiales</taxon>
        <taxon>Devosiaceae</taxon>
        <taxon>Devosia</taxon>
    </lineage>
</organism>
<accession>A0ABV7WZC1</accession>
<evidence type="ECO:0000256" key="2">
    <source>
        <dbReference type="ARBA" id="ARBA00023002"/>
    </source>
</evidence>
<dbReference type="SUPFAM" id="SSF89733">
    <property type="entry name" value="L-sulfolactate dehydrogenase-like"/>
    <property type="match status" value="1"/>
</dbReference>
<evidence type="ECO:0000313" key="3">
    <source>
        <dbReference type="EMBL" id="MFC3703893.1"/>
    </source>
</evidence>
<evidence type="ECO:0000313" key="4">
    <source>
        <dbReference type="Proteomes" id="UP001595613"/>
    </source>
</evidence>
<dbReference type="Proteomes" id="UP001595613">
    <property type="component" value="Unassembled WGS sequence"/>
</dbReference>
<dbReference type="InterPro" id="IPR043144">
    <property type="entry name" value="Mal/L-sulf/L-lact_DH-like_ah"/>
</dbReference>
<dbReference type="PANTHER" id="PTHR11091">
    <property type="entry name" value="OXIDOREDUCTASE-RELATED"/>
    <property type="match status" value="1"/>
</dbReference>
<keyword evidence="4" id="KW-1185">Reference proteome</keyword>
<protein>
    <submittedName>
        <fullName evidence="3">Ldh family oxidoreductase</fullName>
    </submittedName>
</protein>
<proteinExistence type="inferred from homology"/>
<keyword evidence="2" id="KW-0560">Oxidoreductase</keyword>
<dbReference type="InterPro" id="IPR043143">
    <property type="entry name" value="Mal/L-sulf/L-lact_DH-like_NADP"/>
</dbReference>
<reference evidence="4" key="1">
    <citation type="journal article" date="2019" name="Int. J. Syst. Evol. Microbiol.">
        <title>The Global Catalogue of Microorganisms (GCM) 10K type strain sequencing project: providing services to taxonomists for standard genome sequencing and annotation.</title>
        <authorList>
            <consortium name="The Broad Institute Genomics Platform"/>
            <consortium name="The Broad Institute Genome Sequencing Center for Infectious Disease"/>
            <person name="Wu L."/>
            <person name="Ma J."/>
        </authorList>
    </citation>
    <scope>NUCLEOTIDE SEQUENCE [LARGE SCALE GENOMIC DNA]</scope>
    <source>
        <strain evidence="4">KCTC 42281</strain>
    </source>
</reference>